<dbReference type="AlphaFoldDB" id="A0A833VXP2"/>
<dbReference type="GO" id="GO:0003924">
    <property type="term" value="F:GTPase activity"/>
    <property type="evidence" value="ECO:0007669"/>
    <property type="project" value="InterPro"/>
</dbReference>
<evidence type="ECO:0000256" key="2">
    <source>
        <dbReference type="ARBA" id="ARBA00022741"/>
    </source>
</evidence>
<dbReference type="GO" id="GO:0008333">
    <property type="term" value="P:endosome to lysosome transport"/>
    <property type="evidence" value="ECO:0007669"/>
    <property type="project" value="TreeGrafter"/>
</dbReference>
<dbReference type="PANTHER" id="PTHR47981">
    <property type="entry name" value="RAB FAMILY"/>
    <property type="match status" value="1"/>
</dbReference>
<name>A0A833VXP2_9HYME</name>
<keyword evidence="2" id="KW-0547">Nucleotide-binding</keyword>
<keyword evidence="5" id="KW-1185">Reference proteome</keyword>
<dbReference type="GO" id="GO:0005770">
    <property type="term" value="C:late endosome"/>
    <property type="evidence" value="ECO:0007669"/>
    <property type="project" value="TreeGrafter"/>
</dbReference>
<gene>
    <name evidence="4" type="ORF">E2986_04477</name>
</gene>
<dbReference type="PANTHER" id="PTHR47981:SF39">
    <property type="entry name" value="RAS-RELATED PROTEIN RAB"/>
    <property type="match status" value="1"/>
</dbReference>
<dbReference type="InterPro" id="IPR027417">
    <property type="entry name" value="P-loop_NTPase"/>
</dbReference>
<dbReference type="GO" id="GO:0005764">
    <property type="term" value="C:lysosome"/>
    <property type="evidence" value="ECO:0007669"/>
    <property type="project" value="TreeGrafter"/>
</dbReference>
<evidence type="ECO:0000256" key="3">
    <source>
        <dbReference type="ARBA" id="ARBA00023134"/>
    </source>
</evidence>
<sequence>MRKVAAALVFDISRIATFQSIKKWLCDLREKVTLPDGSNIPVVLLANKCDIPFPVVPIEQIAKFCKENDIGAWYITSAKENTNVAI</sequence>
<comment type="caution">
    <text evidence="4">The sequence shown here is derived from an EMBL/GenBank/DDBJ whole genome shotgun (WGS) entry which is preliminary data.</text>
</comment>
<dbReference type="SMART" id="SM00175">
    <property type="entry name" value="RAB"/>
    <property type="match status" value="1"/>
</dbReference>
<proteinExistence type="inferred from homology"/>
<accession>A0A833VXP2</accession>
<organism evidence="4 5">
    <name type="scientific">Frieseomelitta varia</name>
    <dbReference type="NCBI Taxonomy" id="561572"/>
    <lineage>
        <taxon>Eukaryota</taxon>
        <taxon>Metazoa</taxon>
        <taxon>Ecdysozoa</taxon>
        <taxon>Arthropoda</taxon>
        <taxon>Hexapoda</taxon>
        <taxon>Insecta</taxon>
        <taxon>Pterygota</taxon>
        <taxon>Neoptera</taxon>
        <taxon>Endopterygota</taxon>
        <taxon>Hymenoptera</taxon>
        <taxon>Apocrita</taxon>
        <taxon>Aculeata</taxon>
        <taxon>Apoidea</taxon>
        <taxon>Anthophila</taxon>
        <taxon>Apidae</taxon>
        <taxon>Frieseomelitta</taxon>
    </lineage>
</organism>
<protein>
    <submittedName>
        <fullName evidence="4">Uncharacterized protein</fullName>
    </submittedName>
</protein>
<dbReference type="GO" id="GO:0045335">
    <property type="term" value="C:phagocytic vesicle"/>
    <property type="evidence" value="ECO:0007669"/>
    <property type="project" value="TreeGrafter"/>
</dbReference>
<evidence type="ECO:0000313" key="4">
    <source>
        <dbReference type="EMBL" id="KAF3427600.1"/>
    </source>
</evidence>
<dbReference type="GO" id="GO:0005525">
    <property type="term" value="F:GTP binding"/>
    <property type="evidence" value="ECO:0007669"/>
    <property type="project" value="UniProtKB-KW"/>
</dbReference>
<dbReference type="Gene3D" id="3.40.50.300">
    <property type="entry name" value="P-loop containing nucleotide triphosphate hydrolases"/>
    <property type="match status" value="1"/>
</dbReference>
<dbReference type="GO" id="GO:0090385">
    <property type="term" value="P:phagosome-lysosome fusion"/>
    <property type="evidence" value="ECO:0007669"/>
    <property type="project" value="TreeGrafter"/>
</dbReference>
<dbReference type="SUPFAM" id="SSF52540">
    <property type="entry name" value="P-loop containing nucleoside triphosphate hydrolases"/>
    <property type="match status" value="1"/>
</dbReference>
<keyword evidence="3" id="KW-0342">GTP-binding</keyword>
<dbReference type="EMBL" id="WNWW01000250">
    <property type="protein sequence ID" value="KAF3427600.1"/>
    <property type="molecule type" value="Genomic_DNA"/>
</dbReference>
<dbReference type="PROSITE" id="PS51419">
    <property type="entry name" value="RAB"/>
    <property type="match status" value="1"/>
</dbReference>
<dbReference type="Pfam" id="PF00071">
    <property type="entry name" value="Ras"/>
    <property type="match status" value="1"/>
</dbReference>
<dbReference type="InterPro" id="IPR001806">
    <property type="entry name" value="Small_GTPase"/>
</dbReference>
<dbReference type="Proteomes" id="UP000655588">
    <property type="component" value="Unassembled WGS sequence"/>
</dbReference>
<evidence type="ECO:0000256" key="1">
    <source>
        <dbReference type="ARBA" id="ARBA00006270"/>
    </source>
</evidence>
<reference evidence="4" key="1">
    <citation type="submission" date="2019-11" db="EMBL/GenBank/DDBJ databases">
        <title>The nuclear and mitochondrial genomes of Frieseomelitta varia - a highly eusocial stingless bee (Meliponini) with a permanently sterile worker caste.</title>
        <authorList>
            <person name="Freitas F.C.P."/>
            <person name="Lourenco A.P."/>
            <person name="Nunes F.M.F."/>
            <person name="Paschoal A.R."/>
            <person name="Abreu F.C.P."/>
            <person name="Barbin F.O."/>
            <person name="Bataglia L."/>
            <person name="Cardoso-Junior C.A.M."/>
            <person name="Cervoni M.S."/>
            <person name="Silva S.R."/>
            <person name="Dalarmi F."/>
            <person name="Del Lama M.A."/>
            <person name="Depintor T.S."/>
            <person name="Ferreira K.M."/>
            <person name="Goria P.S."/>
            <person name="Jaskot M.C."/>
            <person name="Lago D.C."/>
            <person name="Luna-Lucena D."/>
            <person name="Moda L.M."/>
            <person name="Nascimento L."/>
            <person name="Pedrino M."/>
            <person name="Rabico F.O."/>
            <person name="Sanches F.C."/>
            <person name="Santos D.E."/>
            <person name="Santos C.G."/>
            <person name="Vieira J."/>
            <person name="Lopes T.F."/>
            <person name="Barchuk A.R."/>
            <person name="Hartfelder K."/>
            <person name="Simoes Z.L.P."/>
            <person name="Bitondi M.M.G."/>
            <person name="Pinheiro D.G."/>
        </authorList>
    </citation>
    <scope>NUCLEOTIDE SEQUENCE</scope>
    <source>
        <strain evidence="4">USP_RPSP 00005682</strain>
        <tissue evidence="4">Whole individual</tissue>
    </source>
</reference>
<evidence type="ECO:0000313" key="5">
    <source>
        <dbReference type="Proteomes" id="UP000655588"/>
    </source>
</evidence>
<comment type="similarity">
    <text evidence="1">Belongs to the small GTPase superfamily. Rab family.</text>
</comment>